<dbReference type="RefSeq" id="WP_173414906.1">
    <property type="nucleotide sequence ID" value="NZ_CP054139.1"/>
</dbReference>
<evidence type="ECO:0000313" key="3">
    <source>
        <dbReference type="Proteomes" id="UP000505355"/>
    </source>
</evidence>
<evidence type="ECO:0000313" key="2">
    <source>
        <dbReference type="EMBL" id="QKJ30219.1"/>
    </source>
</evidence>
<protein>
    <submittedName>
        <fullName evidence="2">DinB family protein</fullName>
    </submittedName>
</protein>
<name>A0A7D4UD62_9SPHI</name>
<proteinExistence type="predicted"/>
<dbReference type="InterPro" id="IPR024775">
    <property type="entry name" value="DinB-like"/>
</dbReference>
<organism evidence="2 3">
    <name type="scientific">Mucilaginibacter mali</name>
    <dbReference type="NCBI Taxonomy" id="2740462"/>
    <lineage>
        <taxon>Bacteria</taxon>
        <taxon>Pseudomonadati</taxon>
        <taxon>Bacteroidota</taxon>
        <taxon>Sphingobacteriia</taxon>
        <taxon>Sphingobacteriales</taxon>
        <taxon>Sphingobacteriaceae</taxon>
        <taxon>Mucilaginibacter</taxon>
    </lineage>
</organism>
<dbReference type="Pfam" id="PF12867">
    <property type="entry name" value="DinB_2"/>
    <property type="match status" value="1"/>
</dbReference>
<dbReference type="AlphaFoldDB" id="A0A7D4UD62"/>
<dbReference type="EMBL" id="CP054139">
    <property type="protein sequence ID" value="QKJ30219.1"/>
    <property type="molecule type" value="Genomic_DNA"/>
</dbReference>
<gene>
    <name evidence="2" type="ORF">HQ865_10740</name>
</gene>
<evidence type="ECO:0000259" key="1">
    <source>
        <dbReference type="Pfam" id="PF12867"/>
    </source>
</evidence>
<feature type="domain" description="DinB-like" evidence="1">
    <location>
        <begin position="29"/>
        <end position="160"/>
    </location>
</feature>
<reference evidence="2 3" key="1">
    <citation type="submission" date="2020-05" db="EMBL/GenBank/DDBJ databases">
        <title>Mucilaginibacter mali sp. nov.</title>
        <authorList>
            <person name="Kim H.S."/>
            <person name="Lee K.C."/>
            <person name="Suh M.K."/>
            <person name="Kim J.-S."/>
            <person name="Han K.-I."/>
            <person name="Eom M.K."/>
            <person name="Shin Y.K."/>
            <person name="Lee J.-S."/>
        </authorList>
    </citation>
    <scope>NUCLEOTIDE SEQUENCE [LARGE SCALE GENOMIC DNA]</scope>
    <source>
        <strain evidence="2 3">G2-14</strain>
    </source>
</reference>
<sequence length="170" mass="18445">MSNVKRPEVWLRGPLPNIPALLQPVAHALLQAREEINEMTVGFPDDKLWNKVAGMASVGFHLQHLTGVLDRLLTYAAGNSLDDSQLNRLANEGKGEAASNIDELVDAFNLQVDKAIAQIGDTDEQTLNEVRGVGRAQIPSTVIGLLVHAAEHTMRHTGQLLVTIAVIHPL</sequence>
<dbReference type="InterPro" id="IPR034660">
    <property type="entry name" value="DinB/YfiT-like"/>
</dbReference>
<dbReference type="KEGG" id="mmab:HQ865_10740"/>
<accession>A0A7D4UD62</accession>
<dbReference type="SUPFAM" id="SSF109854">
    <property type="entry name" value="DinB/YfiT-like putative metalloenzymes"/>
    <property type="match status" value="1"/>
</dbReference>
<dbReference type="Gene3D" id="1.20.120.450">
    <property type="entry name" value="dinb family like domain"/>
    <property type="match status" value="1"/>
</dbReference>
<keyword evidence="3" id="KW-1185">Reference proteome</keyword>
<dbReference type="Proteomes" id="UP000505355">
    <property type="component" value="Chromosome"/>
</dbReference>